<dbReference type="PIRSF" id="PIRSF016919">
    <property type="entry name" value="HupE_UreJ"/>
    <property type="match status" value="1"/>
</dbReference>
<dbReference type="EMBL" id="NOXS01000029">
    <property type="protein sequence ID" value="OYQ20168.1"/>
    <property type="molecule type" value="Genomic_DNA"/>
</dbReference>
<dbReference type="AlphaFoldDB" id="A0A255XT70"/>
<dbReference type="InterPro" id="IPR007038">
    <property type="entry name" value="HupE_UreJ"/>
</dbReference>
<feature type="transmembrane region" description="Helical" evidence="1">
    <location>
        <begin position="67"/>
        <end position="86"/>
    </location>
</feature>
<evidence type="ECO:0000313" key="4">
    <source>
        <dbReference type="Proteomes" id="UP000216361"/>
    </source>
</evidence>
<dbReference type="Proteomes" id="UP000216361">
    <property type="component" value="Unassembled WGS sequence"/>
</dbReference>
<evidence type="ECO:0000256" key="2">
    <source>
        <dbReference type="SAM" id="SignalP"/>
    </source>
</evidence>
<evidence type="ECO:0000256" key="1">
    <source>
        <dbReference type="SAM" id="Phobius"/>
    </source>
</evidence>
<dbReference type="RefSeq" id="WP_094407991.1">
    <property type="nucleotide sequence ID" value="NZ_BMJZ01000001.1"/>
</dbReference>
<feature type="transmembrane region" description="Helical" evidence="1">
    <location>
        <begin position="92"/>
        <end position="125"/>
    </location>
</feature>
<dbReference type="Pfam" id="PF04955">
    <property type="entry name" value="HupE_UreJ"/>
    <property type="match status" value="1"/>
</dbReference>
<reference evidence="3 4" key="1">
    <citation type="submission" date="2017-07" db="EMBL/GenBank/DDBJ databases">
        <title>Elstera cyanobacteriorum sp. nov., a novel bacterium isolated from cyanobacterial aggregates in a eutrophic lake.</title>
        <authorList>
            <person name="Cai H."/>
        </authorList>
    </citation>
    <scope>NUCLEOTIDE SEQUENCE [LARGE SCALE GENOMIC DNA]</scope>
    <source>
        <strain evidence="3 4">TH019</strain>
    </source>
</reference>
<organism evidence="3 4">
    <name type="scientific">Elstera cyanobacteriorum</name>
    <dbReference type="NCBI Taxonomy" id="2022747"/>
    <lineage>
        <taxon>Bacteria</taxon>
        <taxon>Pseudomonadati</taxon>
        <taxon>Pseudomonadota</taxon>
        <taxon>Alphaproteobacteria</taxon>
        <taxon>Rhodospirillales</taxon>
        <taxon>Rhodospirillaceae</taxon>
        <taxon>Elstera</taxon>
    </lineage>
</organism>
<feature type="transmembrane region" description="Helical" evidence="1">
    <location>
        <begin position="137"/>
        <end position="162"/>
    </location>
</feature>
<keyword evidence="1" id="KW-1133">Transmembrane helix</keyword>
<accession>A0A255XT70</accession>
<gene>
    <name evidence="3" type="ORF">CHR90_05520</name>
</gene>
<feature type="transmembrane region" description="Helical" evidence="1">
    <location>
        <begin position="168"/>
        <end position="187"/>
    </location>
</feature>
<keyword evidence="1" id="KW-0472">Membrane</keyword>
<sequence length="188" mass="18529">MNRSILAFLAALTAATPAFAHLDPIAHGSLAAGLSHPLTGLDHLLAMITVGLWSSVIGGRALWAMPLAFVGCMAVGFALALNGVALPFVEPGILASVIVLGLLTAFAAKMPTALGAALVGVFALFHGHAHGGEVGDAATLSFGIGFAISTAALHLAGIAFGLKQKHLIVTRLSGAAAAAAGVALAVAG</sequence>
<comment type="caution">
    <text evidence="3">The sequence shown here is derived from an EMBL/GenBank/DDBJ whole genome shotgun (WGS) entry which is preliminary data.</text>
</comment>
<evidence type="ECO:0000313" key="3">
    <source>
        <dbReference type="EMBL" id="OYQ20168.1"/>
    </source>
</evidence>
<proteinExistence type="predicted"/>
<dbReference type="OrthoDB" id="9808192at2"/>
<feature type="signal peptide" evidence="2">
    <location>
        <begin position="1"/>
        <end position="20"/>
    </location>
</feature>
<name>A0A255XT70_9PROT</name>
<keyword evidence="4" id="KW-1185">Reference proteome</keyword>
<protein>
    <submittedName>
        <fullName evidence="3">Protein hupE</fullName>
    </submittedName>
</protein>
<keyword evidence="2" id="KW-0732">Signal</keyword>
<keyword evidence="1" id="KW-0812">Transmembrane</keyword>
<feature type="chain" id="PRO_5013327580" evidence="2">
    <location>
        <begin position="21"/>
        <end position="188"/>
    </location>
</feature>